<dbReference type="EnsemblMetazoa" id="XM_030997987">
    <property type="protein sequence ID" value="XP_030853847"/>
    <property type="gene ID" value="LOC105443362"/>
</dbReference>
<dbReference type="InterPro" id="IPR040316">
    <property type="entry name" value="INTS5"/>
</dbReference>
<accession>A0A7M7PMY0</accession>
<dbReference type="Pfam" id="PF14838">
    <property type="entry name" value="INTS5_C"/>
    <property type="match status" value="1"/>
</dbReference>
<dbReference type="GO" id="GO:0034472">
    <property type="term" value="P:snRNA 3'-end processing"/>
    <property type="evidence" value="ECO:0000318"/>
    <property type="project" value="GO_Central"/>
</dbReference>
<evidence type="ECO:0000313" key="3">
    <source>
        <dbReference type="EnsemblMetazoa" id="XP_030853847"/>
    </source>
</evidence>
<dbReference type="AlphaFoldDB" id="A0A7M7PMY0"/>
<feature type="domain" description="Integrator complex subunit 5 N-terminal" evidence="1">
    <location>
        <begin position="8"/>
        <end position="213"/>
    </location>
</feature>
<dbReference type="Proteomes" id="UP000007110">
    <property type="component" value="Unassembled WGS sequence"/>
</dbReference>
<dbReference type="PANTHER" id="PTHR31697">
    <property type="entry name" value="INTEGRATOR COMPLEX SUBUNIT 5"/>
    <property type="match status" value="1"/>
</dbReference>
<evidence type="ECO:0008006" key="5">
    <source>
        <dbReference type="Google" id="ProtNLM"/>
    </source>
</evidence>
<dbReference type="InterPro" id="IPR029445">
    <property type="entry name" value="INTS5_N"/>
</dbReference>
<reference evidence="3" key="2">
    <citation type="submission" date="2021-01" db="UniProtKB">
        <authorList>
            <consortium name="EnsemblMetazoa"/>
        </authorList>
    </citation>
    <scope>IDENTIFICATION</scope>
</reference>
<keyword evidence="4" id="KW-1185">Reference proteome</keyword>
<dbReference type="GeneID" id="105443362"/>
<feature type="domain" description="Integrator complex subunit 5 C-terminal" evidence="2">
    <location>
        <begin position="231"/>
        <end position="958"/>
    </location>
</feature>
<evidence type="ECO:0000259" key="1">
    <source>
        <dbReference type="Pfam" id="PF14837"/>
    </source>
</evidence>
<dbReference type="InParanoid" id="A0A7M7PMY0"/>
<sequence>MDSEEAREILFNVRTFVKGVDIRNGRKLSSEEHARCALHLLQTLPAARTAVLDFLCHVFDESVNLYLYELEGEGASSMGLHLDELIEDIYKVLKKLIEDSPTAWSPILSAWSIALLGQISSNYASRRGVPHPSNLNELLQLWMTCKATRTIMDLATHCIAAMSSSCPDPCVDALLNTSVQHSPHFDWVVAHIGSCFPTTIITRVLSCGLKDFCSSQSSEGQLIATETKVPKVASVVGILGHLTSQHSQDIRKALLDLFQESLDGKKDHDVFTVPFLLQLATMSPMLLKIITTDFVQALTPEVLNRISEQFRDSTVLKRDRDSLLTLVIHLICRSGNGAFNLLLFLLDTGCDDQRSTKVKEGSKVNKMVQYTCALVLDLLLLDLQRSAYSQSGNLSLLASPQISQESGNIPFLNELQKHTSLLCDDIISSQGRRVGWLQRILSLISVQSGESCASDILSFILINESNPAKIGLYISILTEIETSYPSVLPAAIQKSVNQLQRTTPKQTLQLLTNLNKLLSFKTSTHSSKMTSHLRTHLTRHLQMIASQLHHGDLGVACQTVDLLKLIGLPELIDMSTLLCLCQSSVEFFFAAMHSADTMERLKTLETCSSYLTFLCSHTTAQSIVLRALLVGSVQVHNSQLFANASNHSAQHPQSRSQSSMMESSLGSAYLLKHNQKFSGSLTVPRSASTAFHSGIIGQGARKKLPGQAVSDIVRNETDQLSPAGRGHLLLRPRETTPCPLIKAGNTHLLPLDPRAQGIQQASRQPVARATGKLMAETLMEILCPDVSHSEEYWPDEEMIKHTIERDLSIKKRVDEYPFTWDVLEIISRAKPALCYCSGLLYSVMATLISHWESSRDETAGDSKGHLLVTCRLVHCMNLAGFLPPPLNQCHPIFSELTPREVYVLLSNIWAFLTDNPPIAEVFIETDEQGLPSRAFPQELVSKYAEVVRSLVHRSIHKFGHLYAHLCPVPTQI</sequence>
<evidence type="ECO:0000259" key="2">
    <source>
        <dbReference type="Pfam" id="PF14838"/>
    </source>
</evidence>
<dbReference type="InterPro" id="IPR016024">
    <property type="entry name" value="ARM-type_fold"/>
</dbReference>
<dbReference type="RefSeq" id="XP_030853847.1">
    <property type="nucleotide sequence ID" value="XM_030997987.1"/>
</dbReference>
<protein>
    <recommendedName>
        <fullName evidence="5">Integrator complex subunit 5</fullName>
    </recommendedName>
</protein>
<dbReference type="OMA" id="WETELQF"/>
<dbReference type="Pfam" id="PF14837">
    <property type="entry name" value="INTS5_N"/>
    <property type="match status" value="1"/>
</dbReference>
<dbReference type="SUPFAM" id="SSF48371">
    <property type="entry name" value="ARM repeat"/>
    <property type="match status" value="1"/>
</dbReference>
<proteinExistence type="predicted"/>
<name>A0A7M7PMY0_STRPU</name>
<evidence type="ECO:0000313" key="4">
    <source>
        <dbReference type="Proteomes" id="UP000007110"/>
    </source>
</evidence>
<dbReference type="FunCoup" id="A0A7M7PMY0">
    <property type="interactions" value="1692"/>
</dbReference>
<dbReference type="GO" id="GO:0032039">
    <property type="term" value="C:integrator complex"/>
    <property type="evidence" value="ECO:0000318"/>
    <property type="project" value="GO_Central"/>
</dbReference>
<dbReference type="KEGG" id="spu:105443362"/>
<dbReference type="OrthoDB" id="69088at2759"/>
<dbReference type="InterPro" id="IPR029444">
    <property type="entry name" value="INTS5_C"/>
</dbReference>
<reference evidence="4" key="1">
    <citation type="submission" date="2015-02" db="EMBL/GenBank/DDBJ databases">
        <title>Genome sequencing for Strongylocentrotus purpuratus.</title>
        <authorList>
            <person name="Murali S."/>
            <person name="Liu Y."/>
            <person name="Vee V."/>
            <person name="English A."/>
            <person name="Wang M."/>
            <person name="Skinner E."/>
            <person name="Han Y."/>
            <person name="Muzny D.M."/>
            <person name="Worley K.C."/>
            <person name="Gibbs R.A."/>
        </authorList>
    </citation>
    <scope>NUCLEOTIDE SEQUENCE</scope>
</reference>
<organism evidence="3 4">
    <name type="scientific">Strongylocentrotus purpuratus</name>
    <name type="common">Purple sea urchin</name>
    <dbReference type="NCBI Taxonomy" id="7668"/>
    <lineage>
        <taxon>Eukaryota</taxon>
        <taxon>Metazoa</taxon>
        <taxon>Echinodermata</taxon>
        <taxon>Eleutherozoa</taxon>
        <taxon>Echinozoa</taxon>
        <taxon>Echinoidea</taxon>
        <taxon>Euechinoidea</taxon>
        <taxon>Echinacea</taxon>
        <taxon>Camarodonta</taxon>
        <taxon>Echinidea</taxon>
        <taxon>Strongylocentrotidae</taxon>
        <taxon>Strongylocentrotus</taxon>
    </lineage>
</organism>
<dbReference type="PANTHER" id="PTHR31697:SF2">
    <property type="entry name" value="INTEGRATOR COMPLEX SUBUNIT 5"/>
    <property type="match status" value="1"/>
</dbReference>